<keyword evidence="5 15" id="KW-0375">Hydrogen ion transport</keyword>
<sequence>EVPPIEVPGYPSFTRYSALLVGFIYGKTRYDHLKPIAEEERRIETEEKAKRDEAERIAKELAAGRHSSCLTLLTVSSQLFISTSPHTLTTL</sequence>
<dbReference type="Pfam" id="PF05680">
    <property type="entry name" value="ATP-synt_E"/>
    <property type="match status" value="1"/>
</dbReference>
<organism evidence="16 17">
    <name type="scientific">Leptobrachium leishanense</name>
    <name type="common">Leishan spiny toad</name>
    <dbReference type="NCBI Taxonomy" id="445787"/>
    <lineage>
        <taxon>Eukaryota</taxon>
        <taxon>Metazoa</taxon>
        <taxon>Chordata</taxon>
        <taxon>Craniata</taxon>
        <taxon>Vertebrata</taxon>
        <taxon>Euteleostomi</taxon>
        <taxon>Amphibia</taxon>
        <taxon>Batrachia</taxon>
        <taxon>Anura</taxon>
        <taxon>Pelobatoidea</taxon>
        <taxon>Megophryidae</taxon>
        <taxon>Leptobrachium</taxon>
    </lineage>
</organism>
<reference evidence="16" key="2">
    <citation type="submission" date="2025-09" db="UniProtKB">
        <authorList>
            <consortium name="Ensembl"/>
        </authorList>
    </citation>
    <scope>IDENTIFICATION</scope>
</reference>
<keyword evidence="7" id="KW-0007">Acetylation</keyword>
<dbReference type="GO" id="GO:0005743">
    <property type="term" value="C:mitochondrial inner membrane"/>
    <property type="evidence" value="ECO:0007669"/>
    <property type="project" value="UniProtKB-SubCell"/>
</dbReference>
<dbReference type="PANTHER" id="PTHR12427">
    <property type="entry name" value="ATP SYNTHASE E CHAIN, MITOCHONDRIAL"/>
    <property type="match status" value="1"/>
</dbReference>
<evidence type="ECO:0000256" key="15">
    <source>
        <dbReference type="RuleBase" id="RU367005"/>
    </source>
</evidence>
<comment type="subunit">
    <text evidence="13">Component of the ATP synthase complex composed at least of ATP5F1A/subunit alpha, ATP5F1B/subunit beta, ATP5MC1/subunit c (homooctomer), MT-ATP6/subunit a, MT-ATP8/subunit 8, ATP5ME/subunit e, ATP5MF/subunit f, ATP5MG/subunit g, ATP5MK/subunit k, ATP5MJ/subunit j, ATP5F1C/subunit gamma, ATP5F1D/subunit delta, ATP5F1E/subunit epsilon, ATP5PF/subunit F6, ATP5PB/subunit b, ATP5PD/subunit d, ATP5PO/subunit OSCP. ATP synthase complex consists of a soluble F(1) head domain (subunits alpha(3) and beta(3)) - the catalytic core - and a membrane F(0) domain - the membrane proton channel (subunits c, a, 8, e, f, g, k and j). These two domains are linked by a central stalk (subunits gamma, delta, and epsilon) rotating inside the F1 region and a stationary peripheral stalk (subunits F6, b, d, and OSCP).</text>
</comment>
<keyword evidence="8 15" id="KW-0406">Ion transport</keyword>
<dbReference type="GO" id="GO:0015986">
    <property type="term" value="P:proton motive force-driven ATP synthesis"/>
    <property type="evidence" value="ECO:0007669"/>
    <property type="project" value="InterPro"/>
</dbReference>
<dbReference type="PANTHER" id="PTHR12427:SF1">
    <property type="entry name" value="ATP SYNTHASE SUBUNIT E, MITOCHONDRIAL"/>
    <property type="match status" value="1"/>
</dbReference>
<evidence type="ECO:0000256" key="5">
    <source>
        <dbReference type="ARBA" id="ARBA00022781"/>
    </source>
</evidence>
<keyword evidence="17" id="KW-1185">Reference proteome</keyword>
<comment type="similarity">
    <text evidence="2 15">Belongs to the ATPase e subunit family.</text>
</comment>
<keyword evidence="10" id="KW-0472">Membrane</keyword>
<dbReference type="GO" id="GO:0045259">
    <property type="term" value="C:proton-transporting ATP synthase complex"/>
    <property type="evidence" value="ECO:0007669"/>
    <property type="project" value="UniProtKB-UniRule"/>
</dbReference>
<evidence type="ECO:0000256" key="2">
    <source>
        <dbReference type="ARBA" id="ARBA00007333"/>
    </source>
</evidence>
<reference evidence="16" key="1">
    <citation type="submission" date="2025-08" db="UniProtKB">
        <authorList>
            <consortium name="Ensembl"/>
        </authorList>
    </citation>
    <scope>IDENTIFICATION</scope>
</reference>
<evidence type="ECO:0000256" key="3">
    <source>
        <dbReference type="ARBA" id="ARBA00022448"/>
    </source>
</evidence>
<evidence type="ECO:0000256" key="1">
    <source>
        <dbReference type="ARBA" id="ARBA00004273"/>
    </source>
</evidence>
<evidence type="ECO:0000256" key="8">
    <source>
        <dbReference type="ARBA" id="ARBA00023065"/>
    </source>
</evidence>
<keyword evidence="6 15" id="KW-0999">Mitochondrion inner membrane</keyword>
<keyword evidence="3 15" id="KW-0813">Transport</keyword>
<evidence type="ECO:0000313" key="17">
    <source>
        <dbReference type="Proteomes" id="UP000694569"/>
    </source>
</evidence>
<name>A0A8C5M009_9ANUR</name>
<keyword evidence="11 15" id="KW-0066">ATP synthesis</keyword>
<keyword evidence="9 15" id="KW-0496">Mitochondrion</keyword>
<dbReference type="OrthoDB" id="9982108at2759"/>
<dbReference type="GeneTree" id="ENSGT01000000215531"/>
<evidence type="ECO:0000313" key="16">
    <source>
        <dbReference type="Ensembl" id="ENSLLEP00000004717.1"/>
    </source>
</evidence>
<dbReference type="InterPro" id="IPR008386">
    <property type="entry name" value="ATP_synth_F0_esu_mt"/>
</dbReference>
<evidence type="ECO:0000256" key="7">
    <source>
        <dbReference type="ARBA" id="ARBA00022990"/>
    </source>
</evidence>
<dbReference type="GO" id="GO:0015078">
    <property type="term" value="F:proton transmembrane transporter activity"/>
    <property type="evidence" value="ECO:0007669"/>
    <property type="project" value="InterPro"/>
</dbReference>
<keyword evidence="4 15" id="KW-0138">CF(0)</keyword>
<evidence type="ECO:0000256" key="10">
    <source>
        <dbReference type="ARBA" id="ARBA00023136"/>
    </source>
</evidence>
<comment type="function">
    <text evidence="12 15">Subunit e, of the mitochondrial membrane ATP synthase complex (F(1)F(0) ATP synthase or Complex V) that produces ATP from ADP in the presence of a proton gradient across the membrane which is generated by electron transport complexes of the respiratory chain. ATP synthase complex consist of a soluble F(1) head domain - the catalytic core - and a membrane F(1) domain - the membrane proton channel. These two domains are linked by a central stalk rotating inside the F(1) region and a stationary peripheral stalk. During catalysis, ATP synthesis in the catalytic domain of F(1) is coupled via a rotary mechanism of the central stalk subunits to proton translocation. In vivo, can only synthesize ATP although its ATP hydrolase activity can be activated artificially in vitro. Part of the complex F(0) domain.</text>
</comment>
<comment type="subunit">
    <text evidence="15">F-type ATPases have 2 components, CF(1) - the catalytic core - and CF(0) - the membrane proton channel. CF(1) and CF(0) have multiple subunits.</text>
</comment>
<evidence type="ECO:0000256" key="14">
    <source>
        <dbReference type="ARBA" id="ARBA00074682"/>
    </source>
</evidence>
<evidence type="ECO:0000256" key="13">
    <source>
        <dbReference type="ARBA" id="ARBA00064647"/>
    </source>
</evidence>
<comment type="subcellular location">
    <subcellularLocation>
        <location evidence="1 15">Mitochondrion inner membrane</location>
    </subcellularLocation>
</comment>
<dbReference type="AlphaFoldDB" id="A0A8C5M009"/>
<evidence type="ECO:0000256" key="4">
    <source>
        <dbReference type="ARBA" id="ARBA00022547"/>
    </source>
</evidence>
<evidence type="ECO:0000256" key="6">
    <source>
        <dbReference type="ARBA" id="ARBA00022792"/>
    </source>
</evidence>
<dbReference type="Proteomes" id="UP000694569">
    <property type="component" value="Unplaced"/>
</dbReference>
<dbReference type="Ensembl" id="ENSLLET00000004927.1">
    <property type="protein sequence ID" value="ENSLLEP00000004717.1"/>
    <property type="gene ID" value="ENSLLEG00000003015.1"/>
</dbReference>
<evidence type="ECO:0000256" key="9">
    <source>
        <dbReference type="ARBA" id="ARBA00023128"/>
    </source>
</evidence>
<evidence type="ECO:0000256" key="12">
    <source>
        <dbReference type="ARBA" id="ARBA00057306"/>
    </source>
</evidence>
<evidence type="ECO:0000256" key="11">
    <source>
        <dbReference type="ARBA" id="ARBA00023310"/>
    </source>
</evidence>
<accession>A0A8C5M009</accession>
<proteinExistence type="inferred from homology"/>
<protein>
    <recommendedName>
        <fullName evidence="14 15">ATP synthase F(0) complex subunit e, mitochondrial</fullName>
    </recommendedName>
</protein>